<keyword evidence="1" id="KW-0812">Transmembrane</keyword>
<evidence type="ECO:0000256" key="1">
    <source>
        <dbReference type="SAM" id="Phobius"/>
    </source>
</evidence>
<name>X1DF03_9ZZZZ</name>
<comment type="caution">
    <text evidence="2">The sequence shown here is derived from an EMBL/GenBank/DDBJ whole genome shotgun (WGS) entry which is preliminary data.</text>
</comment>
<protein>
    <submittedName>
        <fullName evidence="2">Uncharacterized protein</fullName>
    </submittedName>
</protein>
<dbReference type="EMBL" id="BART01037353">
    <property type="protein sequence ID" value="GAH06900.1"/>
    <property type="molecule type" value="Genomic_DNA"/>
</dbReference>
<keyword evidence="1" id="KW-1133">Transmembrane helix</keyword>
<feature type="non-terminal residue" evidence="2">
    <location>
        <position position="1"/>
    </location>
</feature>
<organism evidence="2">
    <name type="scientific">marine sediment metagenome</name>
    <dbReference type="NCBI Taxonomy" id="412755"/>
    <lineage>
        <taxon>unclassified sequences</taxon>
        <taxon>metagenomes</taxon>
        <taxon>ecological metagenomes</taxon>
    </lineage>
</organism>
<reference evidence="2" key="1">
    <citation type="journal article" date="2014" name="Front. Microbiol.">
        <title>High frequency of phylogenetically diverse reductive dehalogenase-homologous genes in deep subseafloor sedimentary metagenomes.</title>
        <authorList>
            <person name="Kawai M."/>
            <person name="Futagami T."/>
            <person name="Toyoda A."/>
            <person name="Takaki Y."/>
            <person name="Nishi S."/>
            <person name="Hori S."/>
            <person name="Arai W."/>
            <person name="Tsubouchi T."/>
            <person name="Morono Y."/>
            <person name="Uchiyama I."/>
            <person name="Ito T."/>
            <person name="Fujiyama A."/>
            <person name="Inagaki F."/>
            <person name="Takami H."/>
        </authorList>
    </citation>
    <scope>NUCLEOTIDE SEQUENCE</scope>
    <source>
        <strain evidence="2">Expedition CK06-06</strain>
    </source>
</reference>
<accession>X1DF03</accession>
<evidence type="ECO:0000313" key="2">
    <source>
        <dbReference type="EMBL" id="GAH06900.1"/>
    </source>
</evidence>
<sequence>SFTNEKKEKVPEHHKFTSDFNSVIYIVVWNSLGFLFIEFIIAYLIKQVLNYPAKADKKN</sequence>
<feature type="transmembrane region" description="Helical" evidence="1">
    <location>
        <begin position="23"/>
        <end position="45"/>
    </location>
</feature>
<proteinExistence type="predicted"/>
<gene>
    <name evidence="2" type="ORF">S01H4_62537</name>
</gene>
<dbReference type="AlphaFoldDB" id="X1DF03"/>
<keyword evidence="1" id="KW-0472">Membrane</keyword>